<dbReference type="Pfam" id="PF00135">
    <property type="entry name" value="COesterase"/>
    <property type="match status" value="1"/>
</dbReference>
<feature type="domain" description="Carboxylesterase type B" evidence="4">
    <location>
        <begin position="32"/>
        <end position="542"/>
    </location>
</feature>
<keyword evidence="2" id="KW-0378">Hydrolase</keyword>
<comment type="caution">
    <text evidence="5">The sequence shown here is derived from an EMBL/GenBank/DDBJ whole genome shotgun (WGS) entry which is preliminary data.</text>
</comment>
<name>A0A8J2IQE3_FUSEQ</name>
<feature type="signal peptide" evidence="3">
    <location>
        <begin position="1"/>
        <end position="20"/>
    </location>
</feature>
<organism evidence="5 6">
    <name type="scientific">Fusarium equiseti</name>
    <name type="common">Fusarium scirpi</name>
    <dbReference type="NCBI Taxonomy" id="61235"/>
    <lineage>
        <taxon>Eukaryota</taxon>
        <taxon>Fungi</taxon>
        <taxon>Dikarya</taxon>
        <taxon>Ascomycota</taxon>
        <taxon>Pezizomycotina</taxon>
        <taxon>Sordariomycetes</taxon>
        <taxon>Hypocreomycetidae</taxon>
        <taxon>Hypocreales</taxon>
        <taxon>Nectriaceae</taxon>
        <taxon>Fusarium</taxon>
        <taxon>Fusarium incarnatum-equiseti species complex</taxon>
    </lineage>
</organism>
<comment type="similarity">
    <text evidence="1">Belongs to the type-B carboxylesterase/lipase family.</text>
</comment>
<gene>
    <name evidence="5" type="ORF">FEQUK3_LOCUS7523</name>
</gene>
<dbReference type="AlphaFoldDB" id="A0A8J2IQE3"/>
<evidence type="ECO:0000256" key="1">
    <source>
        <dbReference type="ARBA" id="ARBA00005964"/>
    </source>
</evidence>
<evidence type="ECO:0000313" key="5">
    <source>
        <dbReference type="EMBL" id="CAG7561840.1"/>
    </source>
</evidence>
<dbReference type="PANTHER" id="PTHR43918:SF4">
    <property type="entry name" value="CARBOXYLIC ESTER HYDROLASE"/>
    <property type="match status" value="1"/>
</dbReference>
<dbReference type="InterPro" id="IPR050654">
    <property type="entry name" value="AChE-related_enzymes"/>
</dbReference>
<evidence type="ECO:0000256" key="3">
    <source>
        <dbReference type="SAM" id="SignalP"/>
    </source>
</evidence>
<dbReference type="EMBL" id="CAJSTJ010000143">
    <property type="protein sequence ID" value="CAG7561840.1"/>
    <property type="molecule type" value="Genomic_DNA"/>
</dbReference>
<proteinExistence type="inferred from homology"/>
<accession>A0A8J2IQE3</accession>
<dbReference type="GO" id="GO:0052689">
    <property type="term" value="F:carboxylic ester hydrolase activity"/>
    <property type="evidence" value="ECO:0007669"/>
    <property type="project" value="TreeGrafter"/>
</dbReference>
<evidence type="ECO:0000259" key="4">
    <source>
        <dbReference type="Pfam" id="PF00135"/>
    </source>
</evidence>
<sequence length="569" mass="62050">MMSPSHILRSLTLFLGLTSAARVPAHLNEATEPTVSIQNGTLVGAVNPHYNVENFLGIPYAAPPVGQLRLQKPRPARGWTGARKATEYSPRCWGQSIHLIGFSQNTTDPMDEDCLSINVIRAVGTKADSKLPVVAWIHGGGYQEGSSRDGRNNGTFLVSKSKKLGTPILFVSFNYRVGSLGMLPGPELERAGLANLGLQDQRQALRWIQENVAAFGGDPSCVTIMGESVGALSVGFHLFAYGGKDDGLFSGAISQSGGPPLTVASSRTIVEREADFQRVVEKSGCGNSKAPLDCLRTVPAEVLSKAGADLPPRITVDGDMVRNLSTQLREGQFVRVPLIIGTTRNEGTTFLEQAVKEPIDTEKGFKELIGTSLDKAGVTNETIKRWAELYQDEIDNPTEGGLGAVLPNPGASYGSQFGKATLWLGDLTFVTNRRFTAQAWARYGVPSYSFVFNSVSGYLDSKVFGAAHFQEIPYVFADTEAKAWDENPFPSDPIERQKHYKLLDIMSRMWISFITTKSPNSHNVTVLNVNWPVYSNAKPQNIVFSSDGTHLQADSWRVEAIKQIFETYS</sequence>
<keyword evidence="3" id="KW-0732">Signal</keyword>
<dbReference type="PANTHER" id="PTHR43918">
    <property type="entry name" value="ACETYLCHOLINESTERASE"/>
    <property type="match status" value="1"/>
</dbReference>
<dbReference type="InterPro" id="IPR002018">
    <property type="entry name" value="CarbesteraseB"/>
</dbReference>
<evidence type="ECO:0000313" key="6">
    <source>
        <dbReference type="Proteomes" id="UP000693738"/>
    </source>
</evidence>
<dbReference type="Proteomes" id="UP000693738">
    <property type="component" value="Unassembled WGS sequence"/>
</dbReference>
<protein>
    <recommendedName>
        <fullName evidence="4">Carboxylesterase type B domain-containing protein</fullName>
    </recommendedName>
</protein>
<feature type="chain" id="PRO_5035233197" description="Carboxylesterase type B domain-containing protein" evidence="3">
    <location>
        <begin position="21"/>
        <end position="569"/>
    </location>
</feature>
<evidence type="ECO:0000256" key="2">
    <source>
        <dbReference type="ARBA" id="ARBA00022801"/>
    </source>
</evidence>
<reference evidence="5" key="1">
    <citation type="submission" date="2021-05" db="EMBL/GenBank/DDBJ databases">
        <authorList>
            <person name="Khan N."/>
        </authorList>
    </citation>
    <scope>NUCLEOTIDE SEQUENCE</scope>
</reference>